<sequence>HNLFLHSALVLSRKVPNSVRGVNDACRYFLIESGFALLVAFLINIAVVSVSGAVCSSDNLSSDDHHRCNDLNLNSASFLLQNVLGKSSSTLYAIALLASGQSSTITGTYAGQFIMQGFLNLKMKKWVRNLMTRCIAITPSLIVSIIGGSQGAGQLIIIASIIVISWILGIGIIGINVYYLTTAFVDWLIHNDLPKVGNVFIGIIVFPLMAIYVLAVIYLTFRKDTVVTYIEPEKNVDPAAQSRMESGLTKPDVSFQVDVAPYRQDLADIPFPE</sequence>
<keyword evidence="7 8" id="KW-0472">Membrane</keyword>
<evidence type="ECO:0000313" key="9">
    <source>
        <dbReference type="EMBL" id="MBA0808426.1"/>
    </source>
</evidence>
<dbReference type="AlphaFoldDB" id="A0A7J9HF24"/>
<keyword evidence="10" id="KW-1185">Reference proteome</keyword>
<dbReference type="PRINTS" id="PR00447">
    <property type="entry name" value="NATRESASSCMP"/>
</dbReference>
<feature type="transmembrane region" description="Helical" evidence="8">
    <location>
        <begin position="199"/>
        <end position="221"/>
    </location>
</feature>
<feature type="transmembrane region" description="Helical" evidence="8">
    <location>
        <begin position="35"/>
        <end position="55"/>
    </location>
</feature>
<evidence type="ECO:0000256" key="8">
    <source>
        <dbReference type="SAM" id="Phobius"/>
    </source>
</evidence>
<evidence type="ECO:0008006" key="11">
    <source>
        <dbReference type="Google" id="ProtNLM"/>
    </source>
</evidence>
<keyword evidence="5 8" id="KW-1133">Transmembrane helix</keyword>
<evidence type="ECO:0000256" key="1">
    <source>
        <dbReference type="ARBA" id="ARBA00004141"/>
    </source>
</evidence>
<dbReference type="Proteomes" id="UP000593560">
    <property type="component" value="Unassembled WGS sequence"/>
</dbReference>
<gene>
    <name evidence="9" type="ORF">Gohar_024166</name>
</gene>
<dbReference type="InterPro" id="IPR001046">
    <property type="entry name" value="NRAMP_fam"/>
</dbReference>
<reference evidence="9 10" key="1">
    <citation type="journal article" date="2019" name="Genome Biol. Evol.">
        <title>Insights into the evolution of the New World diploid cottons (Gossypium, subgenus Houzingenia) based on genome sequencing.</title>
        <authorList>
            <person name="Grover C.E."/>
            <person name="Arick M.A. 2nd"/>
            <person name="Thrash A."/>
            <person name="Conover J.L."/>
            <person name="Sanders W.S."/>
            <person name="Peterson D.G."/>
            <person name="Frelichowski J.E."/>
            <person name="Scheffler J.A."/>
            <person name="Scheffler B.E."/>
            <person name="Wendel J.F."/>
        </authorList>
    </citation>
    <scope>NUCLEOTIDE SEQUENCE [LARGE SCALE GENOMIC DNA]</scope>
    <source>
        <strain evidence="9">0</strain>
        <tissue evidence="9">Leaf</tissue>
    </source>
</reference>
<organism evidence="9 10">
    <name type="scientific">Gossypium harknessii</name>
    <dbReference type="NCBI Taxonomy" id="34285"/>
    <lineage>
        <taxon>Eukaryota</taxon>
        <taxon>Viridiplantae</taxon>
        <taxon>Streptophyta</taxon>
        <taxon>Embryophyta</taxon>
        <taxon>Tracheophyta</taxon>
        <taxon>Spermatophyta</taxon>
        <taxon>Magnoliopsida</taxon>
        <taxon>eudicotyledons</taxon>
        <taxon>Gunneridae</taxon>
        <taxon>Pentapetalae</taxon>
        <taxon>rosids</taxon>
        <taxon>malvids</taxon>
        <taxon>Malvales</taxon>
        <taxon>Malvaceae</taxon>
        <taxon>Malvoideae</taxon>
        <taxon>Gossypium</taxon>
    </lineage>
</organism>
<dbReference type="GO" id="GO:0005384">
    <property type="term" value="F:manganese ion transmembrane transporter activity"/>
    <property type="evidence" value="ECO:0007669"/>
    <property type="project" value="TreeGrafter"/>
</dbReference>
<feature type="transmembrane region" description="Helical" evidence="8">
    <location>
        <begin position="91"/>
        <end position="110"/>
    </location>
</feature>
<evidence type="ECO:0000256" key="4">
    <source>
        <dbReference type="ARBA" id="ARBA00022692"/>
    </source>
</evidence>
<dbReference type="GO" id="GO:0005886">
    <property type="term" value="C:plasma membrane"/>
    <property type="evidence" value="ECO:0007669"/>
    <property type="project" value="TreeGrafter"/>
</dbReference>
<comment type="caution">
    <text evidence="9">The sequence shown here is derived from an EMBL/GenBank/DDBJ whole genome shotgun (WGS) entry which is preliminary data.</text>
</comment>
<evidence type="ECO:0000256" key="2">
    <source>
        <dbReference type="ARBA" id="ARBA00009965"/>
    </source>
</evidence>
<comment type="similarity">
    <text evidence="2">Belongs to the NRAMP (TC 2.A.55) family.</text>
</comment>
<comment type="subcellular location">
    <subcellularLocation>
        <location evidence="1">Membrane</location>
        <topology evidence="1">Multi-pass membrane protein</topology>
    </subcellularLocation>
</comment>
<dbReference type="Pfam" id="PF01566">
    <property type="entry name" value="Nramp"/>
    <property type="match status" value="1"/>
</dbReference>
<feature type="transmembrane region" description="Helical" evidence="8">
    <location>
        <begin position="155"/>
        <end position="179"/>
    </location>
</feature>
<name>A0A7J9HF24_9ROSI</name>
<dbReference type="GO" id="GO:0034755">
    <property type="term" value="P:iron ion transmembrane transport"/>
    <property type="evidence" value="ECO:0007669"/>
    <property type="project" value="TreeGrafter"/>
</dbReference>
<evidence type="ECO:0000256" key="6">
    <source>
        <dbReference type="ARBA" id="ARBA00023065"/>
    </source>
</evidence>
<evidence type="ECO:0000256" key="3">
    <source>
        <dbReference type="ARBA" id="ARBA00022448"/>
    </source>
</evidence>
<protein>
    <recommendedName>
        <fullName evidence="11">Metal transporter Nramp5-like</fullName>
    </recommendedName>
</protein>
<dbReference type="GO" id="GO:0015086">
    <property type="term" value="F:cadmium ion transmembrane transporter activity"/>
    <property type="evidence" value="ECO:0007669"/>
    <property type="project" value="TreeGrafter"/>
</dbReference>
<keyword evidence="3" id="KW-0813">Transport</keyword>
<keyword evidence="6" id="KW-0406">Ion transport</keyword>
<dbReference type="PANTHER" id="PTHR11706">
    <property type="entry name" value="SOLUTE CARRIER PROTEIN FAMILY 11 MEMBER"/>
    <property type="match status" value="1"/>
</dbReference>
<dbReference type="EMBL" id="JABFAD010000009">
    <property type="protein sequence ID" value="MBA0808426.1"/>
    <property type="molecule type" value="Genomic_DNA"/>
</dbReference>
<evidence type="ECO:0000256" key="7">
    <source>
        <dbReference type="ARBA" id="ARBA00023136"/>
    </source>
</evidence>
<evidence type="ECO:0000313" key="10">
    <source>
        <dbReference type="Proteomes" id="UP000593560"/>
    </source>
</evidence>
<proteinExistence type="inferred from homology"/>
<feature type="transmembrane region" description="Helical" evidence="8">
    <location>
        <begin position="130"/>
        <end position="148"/>
    </location>
</feature>
<keyword evidence="4 8" id="KW-0812">Transmembrane</keyword>
<dbReference type="OrthoDB" id="409173at2759"/>
<accession>A0A7J9HF24</accession>
<dbReference type="PANTHER" id="PTHR11706:SF77">
    <property type="entry name" value="METAL TRANSPORTER NRAMP5"/>
    <property type="match status" value="1"/>
</dbReference>
<feature type="non-terminal residue" evidence="9">
    <location>
        <position position="273"/>
    </location>
</feature>
<evidence type="ECO:0000256" key="5">
    <source>
        <dbReference type="ARBA" id="ARBA00022989"/>
    </source>
</evidence>